<evidence type="ECO:0000313" key="3">
    <source>
        <dbReference type="Proteomes" id="UP001320245"/>
    </source>
</evidence>
<comment type="caution">
    <text evidence="2">The sequence shown here is derived from an EMBL/GenBank/DDBJ whole genome shotgun (WGS) entry which is preliminary data.</text>
</comment>
<organism evidence="2 3">
    <name type="scientific">Cytospora paraplurivora</name>
    <dbReference type="NCBI Taxonomy" id="2898453"/>
    <lineage>
        <taxon>Eukaryota</taxon>
        <taxon>Fungi</taxon>
        <taxon>Dikarya</taxon>
        <taxon>Ascomycota</taxon>
        <taxon>Pezizomycotina</taxon>
        <taxon>Sordariomycetes</taxon>
        <taxon>Sordariomycetidae</taxon>
        <taxon>Diaporthales</taxon>
        <taxon>Cytosporaceae</taxon>
        <taxon>Cytospora</taxon>
    </lineage>
</organism>
<evidence type="ECO:0000256" key="1">
    <source>
        <dbReference type="SAM" id="MobiDB-lite"/>
    </source>
</evidence>
<dbReference type="Proteomes" id="UP001320245">
    <property type="component" value="Unassembled WGS sequence"/>
</dbReference>
<feature type="compositionally biased region" description="Acidic residues" evidence="1">
    <location>
        <begin position="53"/>
        <end position="66"/>
    </location>
</feature>
<reference evidence="2 3" key="1">
    <citation type="journal article" date="2023" name="PLoS ONE">
        <title>Cytospora paraplurivora sp. nov. isolated from orchards with fruit tree decline syndrome in Ontario, Canada.</title>
        <authorList>
            <person name="Ilyukhin E."/>
            <person name="Nguyen H.D.T."/>
            <person name="Castle A.J."/>
            <person name="Ellouze W."/>
        </authorList>
    </citation>
    <scope>NUCLEOTIDE SEQUENCE [LARGE SCALE GENOMIC DNA]</scope>
    <source>
        <strain evidence="2 3">FDS-564</strain>
    </source>
</reference>
<proteinExistence type="predicted"/>
<protein>
    <submittedName>
        <fullName evidence="2">Uncharacterized protein</fullName>
    </submittedName>
</protein>
<gene>
    <name evidence="2" type="ORF">SLS53_005039</name>
</gene>
<sequence length="155" mass="16864">MSWRVAGPSASTHRNSIMDAHAHAHDVAAEDGLGAGGPHRVEAGPVNGVDRGGDEDDDDDDDDDEGSGYQPLWVRLACIGLDFLTQTYDQIRIVPELALFEQYVCRAHYGQDAGSSLISYGAILPPELCKTHDVQYQLARLRSWKALLDGIASMK</sequence>
<accession>A0AAN9U8J8</accession>
<feature type="region of interest" description="Disordered" evidence="1">
    <location>
        <begin position="30"/>
        <end position="68"/>
    </location>
</feature>
<dbReference type="EMBL" id="JAJSPL020000018">
    <property type="protein sequence ID" value="KAK7740976.1"/>
    <property type="molecule type" value="Genomic_DNA"/>
</dbReference>
<name>A0AAN9U8J8_9PEZI</name>
<dbReference type="AlphaFoldDB" id="A0AAN9U8J8"/>
<keyword evidence="3" id="KW-1185">Reference proteome</keyword>
<evidence type="ECO:0000313" key="2">
    <source>
        <dbReference type="EMBL" id="KAK7740976.1"/>
    </source>
</evidence>